<dbReference type="GO" id="GO:0071281">
    <property type="term" value="P:cellular response to iron ion"/>
    <property type="evidence" value="ECO:0007669"/>
    <property type="project" value="TreeGrafter"/>
</dbReference>
<dbReference type="SUPFAM" id="SSF53807">
    <property type="entry name" value="Helical backbone' metal receptor"/>
    <property type="match status" value="1"/>
</dbReference>
<dbReference type="PhylomeDB" id="Q6N7E9"/>
<evidence type="ECO:0000259" key="1">
    <source>
        <dbReference type="PROSITE" id="PS50983"/>
    </source>
</evidence>
<dbReference type="CDD" id="cd01142">
    <property type="entry name" value="TroA_e"/>
    <property type="match status" value="1"/>
</dbReference>
<dbReference type="PANTHER" id="PTHR30535">
    <property type="entry name" value="VITAMIN B12-BINDING PROTEIN"/>
    <property type="match status" value="1"/>
</dbReference>
<dbReference type="STRING" id="258594.RPA2308"/>
<reference evidence="2" key="1">
    <citation type="journal article" date="2004" name="Nat. Biotechnol.">
        <title>Complete genome sequence of the metabolically versatile photosynthetic bacterium Rhodopseudomonas palustris.</title>
        <authorList>
            <person name="Larimer F.W."/>
            <person name="Chain P."/>
            <person name="Hauser L."/>
            <person name="Lamerdin J."/>
            <person name="Malfatti S."/>
            <person name="Do L."/>
            <person name="Land M.L."/>
            <person name="Pelletier D.A."/>
            <person name="Beatty J.T."/>
            <person name="Lang A.S."/>
            <person name="Tabita F.R."/>
            <person name="Gibson J.L."/>
            <person name="Hanson T.E."/>
            <person name="Bobst C."/>
            <person name="Torres J.L."/>
            <person name="Peres C."/>
            <person name="Harrison F.H."/>
            <person name="Gibson J."/>
            <person name="Harwood C.S."/>
        </authorList>
    </citation>
    <scope>NUCLEOTIDE SEQUENCE [LARGE SCALE GENOMIC DNA]</scope>
    <source>
        <strain evidence="2">CGA009</strain>
    </source>
</reference>
<dbReference type="EMBL" id="BX572600">
    <property type="protein sequence ID" value="CAE27749.1"/>
    <property type="molecule type" value="Genomic_DNA"/>
</dbReference>
<dbReference type="Gene3D" id="3.40.50.1980">
    <property type="entry name" value="Nitrogenase molybdenum iron protein domain"/>
    <property type="match status" value="2"/>
</dbReference>
<gene>
    <name evidence="2" type="ordered locus">RPA2308</name>
</gene>
<dbReference type="AlphaFoldDB" id="Q6N7E9"/>
<dbReference type="eggNOG" id="COG0614">
    <property type="taxonomic scope" value="Bacteria"/>
</dbReference>
<feature type="domain" description="Fe/B12 periplasmic-binding" evidence="1">
    <location>
        <begin position="77"/>
        <end position="344"/>
    </location>
</feature>
<accession>Q6N7E9</accession>
<sequence>MCFGFAFCVRPPMNGDVVRANQEKRCEVVNVMRSSLRWMTPAVAVVVCVSAMAGSAWAAELTDQRGRTVAVTTPAQRVVFLPMPAPSTYMAIDRSAAHVTGMNPASATAMRAGILSRIFPSFDQIPTGITRGAGVVPNVEAIMALHPDAVLQWATSGDEPIAMLDRAGLTVLGLRYGGQDEVEGAILMMGRLAGQEARAGRIVERLRQRQDVLATTFRATPDAERPRVLHLSRASDSFAVAGRDTYTDFVIRTAGGRNAAGEVGGSRTVTLEQLLVWNPDVILLGNFDTAMPADLYGDPRLQGIAAIKQRRVYRVPLGGYRWDPPSHESALAWTWLAKLLHPDRLTTDLRTEMRDWYSFLYNHALADAEIDAILQTPQNSGSAGYARFAAAR</sequence>
<name>Q6N7E9_RHOPA</name>
<evidence type="ECO:0000313" key="2">
    <source>
        <dbReference type="EMBL" id="CAE27749.1"/>
    </source>
</evidence>
<proteinExistence type="predicted"/>
<dbReference type="PANTHER" id="PTHR30535:SF34">
    <property type="entry name" value="MOLYBDATE-BINDING PROTEIN MOLA"/>
    <property type="match status" value="1"/>
</dbReference>
<dbReference type="InterPro" id="IPR050902">
    <property type="entry name" value="ABC_Transporter_SBP"/>
</dbReference>
<dbReference type="Gene3D" id="1.20.58.2180">
    <property type="match status" value="1"/>
</dbReference>
<dbReference type="Pfam" id="PF01497">
    <property type="entry name" value="Peripla_BP_2"/>
    <property type="match status" value="1"/>
</dbReference>
<dbReference type="PROSITE" id="PS50983">
    <property type="entry name" value="FE_B12_PBP"/>
    <property type="match status" value="1"/>
</dbReference>
<organism evidence="2">
    <name type="scientific">Rhodopseudomonas palustris (strain ATCC BAA-98 / CGA009)</name>
    <dbReference type="NCBI Taxonomy" id="258594"/>
    <lineage>
        <taxon>Bacteria</taxon>
        <taxon>Pseudomonadati</taxon>
        <taxon>Pseudomonadota</taxon>
        <taxon>Alphaproteobacteria</taxon>
        <taxon>Hyphomicrobiales</taxon>
        <taxon>Nitrobacteraceae</taxon>
        <taxon>Rhodopseudomonas</taxon>
    </lineage>
</organism>
<dbReference type="InterPro" id="IPR002491">
    <property type="entry name" value="ABC_transptr_periplasmic_BD"/>
</dbReference>
<protein>
    <submittedName>
        <fullName evidence="2">Possible periplasmic iron siderophore binding protein of ABC transporter</fullName>
    </submittedName>
</protein>
<dbReference type="HOGENOM" id="CLU_038034_13_3_5"/>